<keyword evidence="1" id="KW-0732">Signal</keyword>
<evidence type="ECO:0000256" key="1">
    <source>
        <dbReference type="ARBA" id="ARBA00022729"/>
    </source>
</evidence>
<dbReference type="InterPro" id="IPR002350">
    <property type="entry name" value="Kazal_dom"/>
</dbReference>
<dbReference type="Proteomes" id="UP000694888">
    <property type="component" value="Unplaced"/>
</dbReference>
<dbReference type="InterPro" id="IPR036058">
    <property type="entry name" value="Kazal_dom_sf"/>
</dbReference>
<feature type="domain" description="Kazal-like" evidence="5">
    <location>
        <begin position="135"/>
        <end position="192"/>
    </location>
</feature>
<dbReference type="SMART" id="SM00280">
    <property type="entry name" value="KAZAL"/>
    <property type="match status" value="1"/>
</dbReference>
<reference evidence="7" key="1">
    <citation type="submission" date="2025-08" db="UniProtKB">
        <authorList>
            <consortium name="RefSeq"/>
        </authorList>
    </citation>
    <scope>IDENTIFICATION</scope>
</reference>
<feature type="region of interest" description="Disordered" evidence="4">
    <location>
        <begin position="191"/>
        <end position="279"/>
    </location>
</feature>
<evidence type="ECO:0000313" key="6">
    <source>
        <dbReference type="Proteomes" id="UP000694888"/>
    </source>
</evidence>
<protein>
    <submittedName>
        <fullName evidence="7">Follistatin</fullName>
    </submittedName>
</protein>
<keyword evidence="3" id="KW-0325">Glycoprotein</keyword>
<keyword evidence="2" id="KW-1015">Disulfide bond</keyword>
<evidence type="ECO:0000256" key="3">
    <source>
        <dbReference type="ARBA" id="ARBA00023180"/>
    </source>
</evidence>
<proteinExistence type="predicted"/>
<gene>
    <name evidence="7" type="primary">LOC101845455</name>
</gene>
<dbReference type="RefSeq" id="XP_012936059.1">
    <property type="nucleotide sequence ID" value="XM_013080605.2"/>
</dbReference>
<dbReference type="Pfam" id="PF07648">
    <property type="entry name" value="Kazal_2"/>
    <property type="match status" value="1"/>
</dbReference>
<dbReference type="PROSITE" id="PS51465">
    <property type="entry name" value="KAZAL_2"/>
    <property type="match status" value="1"/>
</dbReference>
<dbReference type="PANTHER" id="PTHR13866:SF14">
    <property type="entry name" value="BM-40"/>
    <property type="match status" value="1"/>
</dbReference>
<dbReference type="CDD" id="cd00104">
    <property type="entry name" value="KAZAL_FS"/>
    <property type="match status" value="1"/>
</dbReference>
<dbReference type="SUPFAM" id="SSF100895">
    <property type="entry name" value="Kazal-type serine protease inhibitors"/>
    <property type="match status" value="1"/>
</dbReference>
<keyword evidence="6" id="KW-1185">Reference proteome</keyword>
<organism evidence="6 7">
    <name type="scientific">Aplysia californica</name>
    <name type="common">California sea hare</name>
    <dbReference type="NCBI Taxonomy" id="6500"/>
    <lineage>
        <taxon>Eukaryota</taxon>
        <taxon>Metazoa</taxon>
        <taxon>Spiralia</taxon>
        <taxon>Lophotrochozoa</taxon>
        <taxon>Mollusca</taxon>
        <taxon>Gastropoda</taxon>
        <taxon>Heterobranchia</taxon>
        <taxon>Euthyneura</taxon>
        <taxon>Tectipleura</taxon>
        <taxon>Aplysiida</taxon>
        <taxon>Aplysioidea</taxon>
        <taxon>Aplysiidae</taxon>
        <taxon>Aplysia</taxon>
    </lineage>
</organism>
<evidence type="ECO:0000259" key="5">
    <source>
        <dbReference type="PROSITE" id="PS51465"/>
    </source>
</evidence>
<accession>A0ABM0ZWP1</accession>
<feature type="compositionally biased region" description="Basic residues" evidence="4">
    <location>
        <begin position="202"/>
        <end position="219"/>
    </location>
</feature>
<evidence type="ECO:0000313" key="7">
    <source>
        <dbReference type="RefSeq" id="XP_012936059.1"/>
    </source>
</evidence>
<dbReference type="GeneID" id="101845455"/>
<sequence>MRDLYLSEQASVGYPAKRPLQKTQMSSKSVSTNMHRRSLRGVCTMHLLLLVFFASLCSSTVASKYNNFNQCATCDESRCPELHYCEGQPIKDHCGCCTICSSSRFQPHVVVVKPAGGNACEQVDCPKFKVCVENMQGVPLCTCPSEFVCRRNKKREVCGTDGKTYPSRCHMRIASCNQGVAVRKMYRGPCSPEDEEKEAAKYNRRLKKMKRRRRQRKRKANESAGEKGKKRRKHRRRRRRKSGSRNGKGKSRRRRHRGSHSNAASRTFEEAFAQYTWKA</sequence>
<feature type="compositionally biased region" description="Basic residues" evidence="4">
    <location>
        <begin position="228"/>
        <end position="259"/>
    </location>
</feature>
<dbReference type="Gene3D" id="3.30.60.30">
    <property type="match status" value="1"/>
</dbReference>
<dbReference type="PANTHER" id="PTHR13866">
    <property type="entry name" value="SPARC OSTEONECTIN"/>
    <property type="match status" value="1"/>
</dbReference>
<evidence type="ECO:0000256" key="4">
    <source>
        <dbReference type="SAM" id="MobiDB-lite"/>
    </source>
</evidence>
<name>A0ABM0ZWP1_APLCA</name>
<evidence type="ECO:0000256" key="2">
    <source>
        <dbReference type="ARBA" id="ARBA00023157"/>
    </source>
</evidence>